<dbReference type="PANTHER" id="PTHR11365">
    <property type="entry name" value="5-OXOPROLINASE RELATED"/>
    <property type="match status" value="1"/>
</dbReference>
<proteinExistence type="predicted"/>
<dbReference type="OrthoDB" id="102473at2"/>
<dbReference type="EMBL" id="SMFZ01000002">
    <property type="protein sequence ID" value="TCK22014.1"/>
    <property type="molecule type" value="Genomic_DNA"/>
</dbReference>
<keyword evidence="3" id="KW-1185">Reference proteome</keyword>
<gene>
    <name evidence="2" type="ORF">EV378_6011</name>
</gene>
<dbReference type="Proteomes" id="UP000295560">
    <property type="component" value="Unassembled WGS sequence"/>
</dbReference>
<evidence type="ECO:0000313" key="3">
    <source>
        <dbReference type="Proteomes" id="UP000295560"/>
    </source>
</evidence>
<organism evidence="2 3">
    <name type="scientific">Pseudonocardia endophytica</name>
    <dbReference type="NCBI Taxonomy" id="401976"/>
    <lineage>
        <taxon>Bacteria</taxon>
        <taxon>Bacillati</taxon>
        <taxon>Actinomycetota</taxon>
        <taxon>Actinomycetes</taxon>
        <taxon>Pseudonocardiales</taxon>
        <taxon>Pseudonocardiaceae</taxon>
        <taxon>Pseudonocardia</taxon>
    </lineage>
</organism>
<dbReference type="RefSeq" id="WP_132430688.1">
    <property type="nucleotide sequence ID" value="NZ_SMFZ01000002.1"/>
</dbReference>
<comment type="caution">
    <text evidence="2">The sequence shown here is derived from an EMBL/GenBank/DDBJ whole genome shotgun (WGS) entry which is preliminary data.</text>
</comment>
<dbReference type="GO" id="GO:0006749">
    <property type="term" value="P:glutathione metabolic process"/>
    <property type="evidence" value="ECO:0007669"/>
    <property type="project" value="TreeGrafter"/>
</dbReference>
<dbReference type="Pfam" id="PF02538">
    <property type="entry name" value="Hydantoinase_B"/>
    <property type="match status" value="1"/>
</dbReference>
<evidence type="ECO:0000259" key="1">
    <source>
        <dbReference type="Pfam" id="PF02538"/>
    </source>
</evidence>
<protein>
    <submittedName>
        <fullName evidence="2">N-methylhydantoinase B</fullName>
    </submittedName>
</protein>
<dbReference type="InterPro" id="IPR045079">
    <property type="entry name" value="Oxoprolinase-like"/>
</dbReference>
<dbReference type="GO" id="GO:0017168">
    <property type="term" value="F:5-oxoprolinase (ATP-hydrolyzing) activity"/>
    <property type="evidence" value="ECO:0007669"/>
    <property type="project" value="TreeGrafter"/>
</dbReference>
<evidence type="ECO:0000313" key="2">
    <source>
        <dbReference type="EMBL" id="TCK22014.1"/>
    </source>
</evidence>
<dbReference type="GO" id="GO:0005829">
    <property type="term" value="C:cytosol"/>
    <property type="evidence" value="ECO:0007669"/>
    <property type="project" value="TreeGrafter"/>
</dbReference>
<dbReference type="InterPro" id="IPR003692">
    <property type="entry name" value="Hydantoinase_B"/>
</dbReference>
<feature type="domain" description="Hydantoinase B/oxoprolinase" evidence="1">
    <location>
        <begin position="43"/>
        <end position="597"/>
    </location>
</feature>
<dbReference type="PANTHER" id="PTHR11365:SF23">
    <property type="entry name" value="HYPOTHETICAL 5-OXOPROLINASE (EUROFUNG)-RELATED"/>
    <property type="match status" value="1"/>
</dbReference>
<accession>A0A4R1HIA9</accession>
<dbReference type="AlphaFoldDB" id="A0A4R1HIA9"/>
<name>A0A4R1HIA9_PSEEN</name>
<reference evidence="2 3" key="1">
    <citation type="submission" date="2019-03" db="EMBL/GenBank/DDBJ databases">
        <title>Sequencing the genomes of 1000 actinobacteria strains.</title>
        <authorList>
            <person name="Klenk H.-P."/>
        </authorList>
    </citation>
    <scope>NUCLEOTIDE SEQUENCE [LARGE SCALE GENOMIC DNA]</scope>
    <source>
        <strain evidence="2 3">DSM 44969</strain>
    </source>
</reference>
<sequence length="757" mass="79883">MTMPVPGSERFNGRPVPPDQLRERIAPTLELHDVPAEAVTDIDPLTYEVIRHRIWSITDEMGETLKKMSGSPGVTEANDFDFAICDELGQEVQVGLYNTGLVASMDLAIYWILQNRSANPGIEAGDMFLTNDPWVGGGLHQNDAAIIAPIFVDGELFAWTSAICHLIDIGGAKPGSADLAATDVFTEAAPTPPVKLVRGGEVQADVLDTFLRKSRMPHHVQLDVQAKISANQVGRRRLLALVERYGAATVKAVMKRMMDDAERRLRTRLSTVPDGSWSSVGHMEQAVIGDRGLHRIALTLTKTGDRMTFDFTGTDPQVGMINCPYSGMRAGVMFALLPILAGDIPWSAGGLMRCFDLVSDEGTINNASFPAAVGWAPISSAWATSNLVAECLGRMLDTAVELRPRVQSVCTGSYDIVTLAGVDQRGVPGVTILFDTMAGGYGAQPVQDGADTAGILPIPMGRAPDVEMQEFLAPYLVLWRREEVDSGGAGQFRGGLSISSCLVPHGTPAPMGAAFSTNGKARGEATGLAGGMPGGSGFDAVVRGADVADLLRSGTIPADLDELGGALEVVQNRSETLIGLGDAVFVHPSGGGGYGDPLLRDPELVAVDVRDGKVSATAAHAVYGVVLGTDGQVDGTATGKRRDEIRSERIGGHPVERGSAGRDSGTPLDANLSLHSAGDTATVGCRHCATQLGPWGRDLAEATVVTDEPVLDAVPGTRADAATYVDDGVVFRSYRCPGCATQLRAEIVPDAQPTSMR</sequence>